<feature type="domain" description="Antitoxin SocA-like Panacea" evidence="1">
    <location>
        <begin position="32"/>
        <end position="123"/>
    </location>
</feature>
<keyword evidence="3" id="KW-1185">Reference proteome</keyword>
<sequence>MANVSDVVNYLAYLRDRDEKNGEYNSLSNLKLQKLLYYCQGGHYRWDNEQLIDDAQFQAWRYGPVIPEVYRQFSKYGQNDIPNDIGEFRLSNNEAETIEAVWDQFKSLHAYSLVNSTHEEAPWRDNYDEDRNNEIDDLEIQRYFRGDQ</sequence>
<gene>
    <name evidence="2" type="ORF">ABIC55_002924</name>
</gene>
<dbReference type="EMBL" id="JBEPME010000004">
    <property type="protein sequence ID" value="MET3657827.1"/>
    <property type="molecule type" value="Genomic_DNA"/>
</dbReference>
<name>A0ABV2KAC3_SPOPS</name>
<dbReference type="Proteomes" id="UP001549104">
    <property type="component" value="Unassembled WGS sequence"/>
</dbReference>
<comment type="caution">
    <text evidence="2">The sequence shown here is derived from an EMBL/GenBank/DDBJ whole genome shotgun (WGS) entry which is preliminary data.</text>
</comment>
<dbReference type="InterPro" id="IPR018247">
    <property type="entry name" value="EF_Hand_1_Ca_BS"/>
</dbReference>
<proteinExistence type="predicted"/>
<dbReference type="RefSeq" id="WP_354313562.1">
    <property type="nucleotide sequence ID" value="NZ_JBEPME010000004.1"/>
</dbReference>
<evidence type="ECO:0000259" key="1">
    <source>
        <dbReference type="Pfam" id="PF13274"/>
    </source>
</evidence>
<evidence type="ECO:0000313" key="3">
    <source>
        <dbReference type="Proteomes" id="UP001549104"/>
    </source>
</evidence>
<dbReference type="Pfam" id="PF13274">
    <property type="entry name" value="SocA_Panacea"/>
    <property type="match status" value="1"/>
</dbReference>
<reference evidence="2 3" key="1">
    <citation type="submission" date="2024-06" db="EMBL/GenBank/DDBJ databases">
        <title>Sorghum-associated microbial communities from plants grown in Nebraska, USA.</title>
        <authorList>
            <person name="Schachtman D."/>
        </authorList>
    </citation>
    <scope>NUCLEOTIDE SEQUENCE [LARGE SCALE GENOMIC DNA]</scope>
    <source>
        <strain evidence="2 3">1288</strain>
    </source>
</reference>
<accession>A0ABV2KAC3</accession>
<dbReference type="PROSITE" id="PS00018">
    <property type="entry name" value="EF_HAND_1"/>
    <property type="match status" value="1"/>
</dbReference>
<evidence type="ECO:0000313" key="2">
    <source>
        <dbReference type="EMBL" id="MET3657827.1"/>
    </source>
</evidence>
<dbReference type="InterPro" id="IPR025272">
    <property type="entry name" value="SocA_Panacea"/>
</dbReference>
<organism evidence="2 3">
    <name type="scientific">Sporosarcina psychrophila</name>
    <name type="common">Bacillus psychrophilus</name>
    <dbReference type="NCBI Taxonomy" id="1476"/>
    <lineage>
        <taxon>Bacteria</taxon>
        <taxon>Bacillati</taxon>
        <taxon>Bacillota</taxon>
        <taxon>Bacilli</taxon>
        <taxon>Bacillales</taxon>
        <taxon>Caryophanaceae</taxon>
        <taxon>Sporosarcina</taxon>
    </lineage>
</organism>
<protein>
    <submittedName>
        <fullName evidence="2">Phage-associated protein</fullName>
    </submittedName>
</protein>